<sequence length="89" mass="9685">MFSTPSAAAVRAQNQHHGPDSPIQCCRIEWTIQLALLTSEISHTAADNALETTDSNISLEHVQVLAAPCINVHALVFVRNMHNPQTSRG</sequence>
<accession>A0A9Q8VB25</accession>
<protein>
    <submittedName>
        <fullName evidence="2">Uncharacterized protein</fullName>
    </submittedName>
</protein>
<dbReference type="KEGG" id="ptkz:JDV02_004724"/>
<reference evidence="2" key="1">
    <citation type="submission" date="2021-11" db="EMBL/GenBank/DDBJ databases">
        <title>Purpureocillium_takamizusanense_genome.</title>
        <authorList>
            <person name="Nguyen N.-H."/>
        </authorList>
    </citation>
    <scope>NUCLEOTIDE SEQUENCE</scope>
    <source>
        <strain evidence="2">PT3</strain>
    </source>
</reference>
<organism evidence="2 3">
    <name type="scientific">Purpureocillium takamizusanense</name>
    <dbReference type="NCBI Taxonomy" id="2060973"/>
    <lineage>
        <taxon>Eukaryota</taxon>
        <taxon>Fungi</taxon>
        <taxon>Dikarya</taxon>
        <taxon>Ascomycota</taxon>
        <taxon>Pezizomycotina</taxon>
        <taxon>Sordariomycetes</taxon>
        <taxon>Hypocreomycetidae</taxon>
        <taxon>Hypocreales</taxon>
        <taxon>Ophiocordycipitaceae</taxon>
        <taxon>Purpureocillium</taxon>
    </lineage>
</organism>
<dbReference type="EMBL" id="CP086357">
    <property type="protein sequence ID" value="UNI18456.1"/>
    <property type="molecule type" value="Genomic_DNA"/>
</dbReference>
<gene>
    <name evidence="2" type="ORF">JDV02_004724</name>
</gene>
<name>A0A9Q8VB25_9HYPO</name>
<dbReference type="RefSeq" id="XP_047841937.1">
    <property type="nucleotide sequence ID" value="XM_047985957.1"/>
</dbReference>
<evidence type="ECO:0000313" key="2">
    <source>
        <dbReference type="EMBL" id="UNI18456.1"/>
    </source>
</evidence>
<dbReference type="AlphaFoldDB" id="A0A9Q8VB25"/>
<evidence type="ECO:0000256" key="1">
    <source>
        <dbReference type="SAM" id="MobiDB-lite"/>
    </source>
</evidence>
<feature type="compositionally biased region" description="Polar residues" evidence="1">
    <location>
        <begin position="1"/>
        <end position="16"/>
    </location>
</feature>
<feature type="region of interest" description="Disordered" evidence="1">
    <location>
        <begin position="1"/>
        <end position="21"/>
    </location>
</feature>
<keyword evidence="3" id="KW-1185">Reference proteome</keyword>
<dbReference type="Proteomes" id="UP000829364">
    <property type="component" value="Chromosome 4"/>
</dbReference>
<evidence type="ECO:0000313" key="3">
    <source>
        <dbReference type="Proteomes" id="UP000829364"/>
    </source>
</evidence>
<dbReference type="GeneID" id="72066675"/>
<proteinExistence type="predicted"/>